<evidence type="ECO:0000313" key="3">
    <source>
        <dbReference type="EMBL" id="MCT2583814.1"/>
    </source>
</evidence>
<protein>
    <submittedName>
        <fullName evidence="3">ATP-dependent Clp protease ATP-binding subunit</fullName>
    </submittedName>
</protein>
<accession>A0ABT2J7J3</accession>
<dbReference type="EMBL" id="JAFFZE010000010">
    <property type="protein sequence ID" value="MCT2583814.1"/>
    <property type="molecule type" value="Genomic_DNA"/>
</dbReference>
<feature type="domain" description="Clp R" evidence="2">
    <location>
        <begin position="58"/>
        <end position="197"/>
    </location>
</feature>
<evidence type="ECO:0000259" key="2">
    <source>
        <dbReference type="PROSITE" id="PS51903"/>
    </source>
</evidence>
<name>A0ABT2J7J3_9PSEU</name>
<organism evidence="3 4">
    <name type="scientific">Actinophytocola gossypii</name>
    <dbReference type="NCBI Taxonomy" id="2812003"/>
    <lineage>
        <taxon>Bacteria</taxon>
        <taxon>Bacillati</taxon>
        <taxon>Actinomycetota</taxon>
        <taxon>Actinomycetes</taxon>
        <taxon>Pseudonocardiales</taxon>
        <taxon>Pseudonocardiaceae</taxon>
    </lineage>
</organism>
<evidence type="ECO:0000256" key="1">
    <source>
        <dbReference type="PROSITE-ProRule" id="PRU01251"/>
    </source>
</evidence>
<proteinExistence type="predicted"/>
<keyword evidence="4" id="KW-1185">Reference proteome</keyword>
<keyword evidence="3" id="KW-0547">Nucleotide-binding</keyword>
<dbReference type="InterPro" id="IPR036628">
    <property type="entry name" value="Clp_N_dom_sf"/>
</dbReference>
<dbReference type="GO" id="GO:0006508">
    <property type="term" value="P:proteolysis"/>
    <property type="evidence" value="ECO:0007669"/>
    <property type="project" value="UniProtKB-KW"/>
</dbReference>
<keyword evidence="3" id="KW-0378">Hydrolase</keyword>
<comment type="caution">
    <text evidence="3">The sequence shown here is derived from an EMBL/GenBank/DDBJ whole genome shotgun (WGS) entry which is preliminary data.</text>
</comment>
<dbReference type="Gene3D" id="1.10.1780.10">
    <property type="entry name" value="Clp, N-terminal domain"/>
    <property type="match status" value="1"/>
</dbReference>
<gene>
    <name evidence="3" type="ORF">JT362_11855</name>
</gene>
<keyword evidence="1" id="KW-0677">Repeat</keyword>
<reference evidence="3 4" key="1">
    <citation type="submission" date="2021-02" db="EMBL/GenBank/DDBJ databases">
        <title>Actinophytocola xerophila sp. nov., isolated from soil of cotton cropping field.</title>
        <authorList>
            <person name="Huang R."/>
            <person name="Chen X."/>
            <person name="Ge X."/>
            <person name="Liu W."/>
        </authorList>
    </citation>
    <scope>NUCLEOTIDE SEQUENCE [LARGE SCALE GENOMIC DNA]</scope>
    <source>
        <strain evidence="3 4">S1-96</strain>
    </source>
</reference>
<dbReference type="Proteomes" id="UP001156441">
    <property type="component" value="Unassembled WGS sequence"/>
</dbReference>
<dbReference type="RefSeq" id="WP_260191196.1">
    <property type="nucleotide sequence ID" value="NZ_JAFFZE010000010.1"/>
</dbReference>
<dbReference type="GO" id="GO:0008233">
    <property type="term" value="F:peptidase activity"/>
    <property type="evidence" value="ECO:0007669"/>
    <property type="project" value="UniProtKB-KW"/>
</dbReference>
<keyword evidence="3" id="KW-0067">ATP-binding</keyword>
<keyword evidence="3" id="KW-0645">Protease</keyword>
<sequence length="242" mass="25481">MPKVNVYLPDDLAESVKDTGLPVSAICQRALEQSVKRVTAIRAVAVGDLEGLDPTAGLTHFTQRAKEVVKLAIARAQEREAAEIGTRDLLHALLAEGTNLALHVLRSIEVEPATVLREVERAGAGERGRAVRLSSTAANALELTVVEALLLGHNYIGCEHLLLGLIAEPDGTAGEVLRGLGVESRSARQAVSAALAGYVHLRANQGGADPVATALGKALEPVLRRLDRLEERAGLNQPGAEG</sequence>
<evidence type="ECO:0000313" key="4">
    <source>
        <dbReference type="Proteomes" id="UP001156441"/>
    </source>
</evidence>
<dbReference type="GO" id="GO:0005524">
    <property type="term" value="F:ATP binding"/>
    <property type="evidence" value="ECO:0007669"/>
    <property type="project" value="UniProtKB-KW"/>
</dbReference>
<dbReference type="InterPro" id="IPR004176">
    <property type="entry name" value="Clp_R_N"/>
</dbReference>
<dbReference type="PROSITE" id="PS51903">
    <property type="entry name" value="CLP_R"/>
    <property type="match status" value="1"/>
</dbReference>
<dbReference type="SUPFAM" id="SSF81923">
    <property type="entry name" value="Double Clp-N motif"/>
    <property type="match status" value="1"/>
</dbReference>
<dbReference type="Pfam" id="PF02861">
    <property type="entry name" value="Clp_N"/>
    <property type="match status" value="2"/>
</dbReference>